<organism evidence="2 3">
    <name type="scientific">Qipengyuania aquimaris</name>
    <dbReference type="NCBI Taxonomy" id="255984"/>
    <lineage>
        <taxon>Bacteria</taxon>
        <taxon>Pseudomonadati</taxon>
        <taxon>Pseudomonadota</taxon>
        <taxon>Alphaproteobacteria</taxon>
        <taxon>Sphingomonadales</taxon>
        <taxon>Erythrobacteraceae</taxon>
        <taxon>Qipengyuania</taxon>
    </lineage>
</organism>
<dbReference type="Pfam" id="PF13579">
    <property type="entry name" value="Glyco_trans_4_4"/>
    <property type="match status" value="1"/>
</dbReference>
<comment type="caution">
    <text evidence="2">The sequence shown here is derived from an EMBL/GenBank/DDBJ whole genome shotgun (WGS) entry which is preliminary data.</text>
</comment>
<dbReference type="NCBIfam" id="TIGR04063">
    <property type="entry name" value="stp3"/>
    <property type="match status" value="1"/>
</dbReference>
<feature type="domain" description="Glycosyltransferase subfamily 4-like N-terminal" evidence="1">
    <location>
        <begin position="17"/>
        <end position="189"/>
    </location>
</feature>
<dbReference type="AlphaFoldDB" id="A0A6I4TL75"/>
<dbReference type="PANTHER" id="PTHR45947">
    <property type="entry name" value="SULFOQUINOVOSYL TRANSFERASE SQD2"/>
    <property type="match status" value="1"/>
</dbReference>
<accession>A0A6I4TL75</accession>
<keyword evidence="3" id="KW-1185">Reference proteome</keyword>
<protein>
    <submittedName>
        <fullName evidence="2">Glycosyltransferase, exosortase A system-associated</fullName>
    </submittedName>
</protein>
<dbReference type="InterPro" id="IPR050194">
    <property type="entry name" value="Glycosyltransferase_grp1"/>
</dbReference>
<dbReference type="InterPro" id="IPR028098">
    <property type="entry name" value="Glyco_trans_4-like_N"/>
</dbReference>
<dbReference type="GO" id="GO:0016757">
    <property type="term" value="F:glycosyltransferase activity"/>
    <property type="evidence" value="ECO:0007669"/>
    <property type="project" value="UniProtKB-ARBA"/>
</dbReference>
<dbReference type="CDD" id="cd03794">
    <property type="entry name" value="GT4_WbuB-like"/>
    <property type="match status" value="1"/>
</dbReference>
<dbReference type="InterPro" id="IPR024004">
    <property type="entry name" value="PEP-CTERM/XrtA_GlycosylTrfase"/>
</dbReference>
<proteinExistence type="predicted"/>
<dbReference type="Proteomes" id="UP000432727">
    <property type="component" value="Unassembled WGS sequence"/>
</dbReference>
<name>A0A6I4TL75_9SPHN</name>
<dbReference type="OrthoDB" id="9790710at2"/>
<evidence type="ECO:0000313" key="3">
    <source>
        <dbReference type="Proteomes" id="UP000432727"/>
    </source>
</evidence>
<dbReference type="Pfam" id="PF13692">
    <property type="entry name" value="Glyco_trans_1_4"/>
    <property type="match status" value="1"/>
</dbReference>
<evidence type="ECO:0000313" key="2">
    <source>
        <dbReference type="EMBL" id="MXO96762.1"/>
    </source>
</evidence>
<evidence type="ECO:0000259" key="1">
    <source>
        <dbReference type="Pfam" id="PF13579"/>
    </source>
</evidence>
<dbReference type="Gene3D" id="3.40.50.2000">
    <property type="entry name" value="Glycogen Phosphorylase B"/>
    <property type="match status" value="2"/>
</dbReference>
<keyword evidence="2" id="KW-0808">Transferase</keyword>
<gene>
    <name evidence="2" type="ORF">GRI34_10085</name>
</gene>
<reference evidence="2 3" key="1">
    <citation type="submission" date="2019-12" db="EMBL/GenBank/DDBJ databases">
        <title>Genomic-based taxomic classification of the family Erythrobacteraceae.</title>
        <authorList>
            <person name="Xu L."/>
        </authorList>
    </citation>
    <scope>NUCLEOTIDE SEQUENCE [LARGE SCALE GENOMIC DNA]</scope>
    <source>
        <strain evidence="2 3">JCM 12189</strain>
    </source>
</reference>
<sequence length="410" mass="44601">MTRVLHILDHSLPLHSGYTFRTRAILKSLQATGCEVQAVTGQRHSADGPQVEEVDGLVFHRTPGIASGPPVVREMREVAALKETIESVASQWRPDVIHAHSPALCGMAALKVARSLGLPMVYEIRAFWEDAAVGNGTGREGSAKYRLTRALENRVVKRADAVFTICEGLRRDLAERGHDTAKIRLSPNGVDLSLFGEPRQRDDALGTQLGLGNGPVIGFIGSFYDYEGLDDLIAGMPALRDHHPEARLLLVGGGPREGALRAQAAASPASDAIVFTGRVPHDEVDRYYSLTDVLAYPRKKSRLTDLVTPLKPLEAMAQRRIVAASDVGGHRELIEDGVTGALFAPDDPQAIGAALSDLINRHEEWDAMREAGREHVAAHHDWGRNVSRYREIYQALVQAASPKRTGLGQA</sequence>
<dbReference type="RefSeq" id="WP_160595808.1">
    <property type="nucleotide sequence ID" value="NZ_WTYI01000001.1"/>
</dbReference>
<dbReference type="SUPFAM" id="SSF53756">
    <property type="entry name" value="UDP-Glycosyltransferase/glycogen phosphorylase"/>
    <property type="match status" value="1"/>
</dbReference>
<dbReference type="EMBL" id="WTYI01000001">
    <property type="protein sequence ID" value="MXO96762.1"/>
    <property type="molecule type" value="Genomic_DNA"/>
</dbReference>
<dbReference type="PANTHER" id="PTHR45947:SF3">
    <property type="entry name" value="SULFOQUINOVOSYL TRANSFERASE SQD2"/>
    <property type="match status" value="1"/>
</dbReference>